<dbReference type="Proteomes" id="UP000766336">
    <property type="component" value="Unassembled WGS sequence"/>
</dbReference>
<accession>A0ABS5QHN4</accession>
<gene>
    <name evidence="5" type="ORF">KHU32_13990</name>
</gene>
<dbReference type="InterPro" id="IPR030678">
    <property type="entry name" value="Peptide/Ni-bd"/>
</dbReference>
<dbReference type="InterPro" id="IPR000914">
    <property type="entry name" value="SBP_5_dom"/>
</dbReference>
<reference evidence="5 6" key="1">
    <citation type="submission" date="2021-05" db="EMBL/GenBank/DDBJ databases">
        <title>Roseococcus sp. XZZS9, whole genome shotgun sequencing project.</title>
        <authorList>
            <person name="Zhao G."/>
            <person name="Shen L."/>
        </authorList>
    </citation>
    <scope>NUCLEOTIDE SEQUENCE [LARGE SCALE GENOMIC DNA]</scope>
    <source>
        <strain evidence="5 6">XZZS9</strain>
    </source>
</reference>
<protein>
    <submittedName>
        <fullName evidence="5">ABC transporter substrate-binding protein</fullName>
    </submittedName>
</protein>
<evidence type="ECO:0000259" key="4">
    <source>
        <dbReference type="Pfam" id="PF00496"/>
    </source>
</evidence>
<dbReference type="Gene3D" id="3.10.105.10">
    <property type="entry name" value="Dipeptide-binding Protein, Domain 3"/>
    <property type="match status" value="1"/>
</dbReference>
<comment type="subcellular location">
    <subcellularLocation>
        <location evidence="1">Periplasm</location>
    </subcellularLocation>
</comment>
<dbReference type="InterPro" id="IPR039424">
    <property type="entry name" value="SBP_5"/>
</dbReference>
<dbReference type="Gene3D" id="3.90.76.10">
    <property type="entry name" value="Dipeptide-binding Protein, Domain 1"/>
    <property type="match status" value="1"/>
</dbReference>
<evidence type="ECO:0000313" key="6">
    <source>
        <dbReference type="Proteomes" id="UP000766336"/>
    </source>
</evidence>
<dbReference type="Pfam" id="PF00496">
    <property type="entry name" value="SBP_bac_5"/>
    <property type="match status" value="1"/>
</dbReference>
<dbReference type="EMBL" id="JAHCDA010000002">
    <property type="protein sequence ID" value="MBS7812058.1"/>
    <property type="molecule type" value="Genomic_DNA"/>
</dbReference>
<feature type="domain" description="Solute-binding protein family 5" evidence="4">
    <location>
        <begin position="76"/>
        <end position="430"/>
    </location>
</feature>
<sequence length="522" mass="58863">MHRRNLFAAPLLAPLAAPALGRAQADNRPSITVAVQKVANSNTLDIARENSNVGTRHFSCYTEPLVDTDWLETLQPRPGLALSWQRRDARSVDVTLRPGVRFHNGDEMTAEDVAASFGAERLMGGPSGVAARVPNEVRTAGRAVFPGLTTEVTGRHSLRFITERPDPALDKRLGHRIGIVVSRRAIDEAPNWLSWARKPIGTGPYRVAEFRPDNMLVLEAFDDYWGGRPPLRRIRFVEVPEVSSRIAGLLSGEYEFACDIPPDQISEIERNRAFEVQGGLIANHRFITFDQNHPQLRDPRVRRAVSLAVDRDAIIAGLWAGRTEVPRGMQFPFYGSMYLADWPKPRFDLAEARRLVRESGYRGEPIPYRLLNNYYTAQTPTAQVLVEMWRAAGLNVQIQMRENWAQIQAPGPDRALRDWSSTVFIADPVSNMPSTWGRHGTYPAGGEWRNEEAFAAADALETEMDEDRRRAAMRRLLTVLEHDDPAYAILHQAANFTGKRRDIRWRAAQSFLMDFRPGNWGV</sequence>
<evidence type="ECO:0000256" key="1">
    <source>
        <dbReference type="ARBA" id="ARBA00004418"/>
    </source>
</evidence>
<dbReference type="PIRSF" id="PIRSF002741">
    <property type="entry name" value="MppA"/>
    <property type="match status" value="1"/>
</dbReference>
<keyword evidence="3" id="KW-0732">Signal</keyword>
<name>A0ABS5QHN4_9PROT</name>
<dbReference type="Gene3D" id="3.40.190.10">
    <property type="entry name" value="Periplasmic binding protein-like II"/>
    <property type="match status" value="1"/>
</dbReference>
<dbReference type="RefSeq" id="WP_213670694.1">
    <property type="nucleotide sequence ID" value="NZ_JAHCDA010000002.1"/>
</dbReference>
<dbReference type="PANTHER" id="PTHR30290">
    <property type="entry name" value="PERIPLASMIC BINDING COMPONENT OF ABC TRANSPORTER"/>
    <property type="match status" value="1"/>
</dbReference>
<evidence type="ECO:0000256" key="2">
    <source>
        <dbReference type="ARBA" id="ARBA00005695"/>
    </source>
</evidence>
<evidence type="ECO:0000256" key="3">
    <source>
        <dbReference type="ARBA" id="ARBA00022729"/>
    </source>
</evidence>
<evidence type="ECO:0000313" key="5">
    <source>
        <dbReference type="EMBL" id="MBS7812058.1"/>
    </source>
</evidence>
<comment type="caution">
    <text evidence="5">The sequence shown here is derived from an EMBL/GenBank/DDBJ whole genome shotgun (WGS) entry which is preliminary data.</text>
</comment>
<dbReference type="PANTHER" id="PTHR30290:SF38">
    <property type="entry name" value="D,D-DIPEPTIDE-BINDING PERIPLASMIC PROTEIN DDPA-RELATED"/>
    <property type="match status" value="1"/>
</dbReference>
<keyword evidence="6" id="KW-1185">Reference proteome</keyword>
<organism evidence="5 6">
    <name type="scientific">Roseococcus pinisoli</name>
    <dbReference type="NCBI Taxonomy" id="2835040"/>
    <lineage>
        <taxon>Bacteria</taxon>
        <taxon>Pseudomonadati</taxon>
        <taxon>Pseudomonadota</taxon>
        <taxon>Alphaproteobacteria</taxon>
        <taxon>Acetobacterales</taxon>
        <taxon>Roseomonadaceae</taxon>
        <taxon>Roseococcus</taxon>
    </lineage>
</organism>
<dbReference type="SUPFAM" id="SSF53850">
    <property type="entry name" value="Periplasmic binding protein-like II"/>
    <property type="match status" value="1"/>
</dbReference>
<proteinExistence type="inferred from homology"/>
<comment type="similarity">
    <text evidence="2">Belongs to the bacterial solute-binding protein 5 family.</text>
</comment>